<dbReference type="PROSITE" id="PS51387">
    <property type="entry name" value="FAD_PCMH"/>
    <property type="match status" value="1"/>
</dbReference>
<reference evidence="2" key="1">
    <citation type="submission" date="2018-05" db="EMBL/GenBank/DDBJ databases">
        <authorList>
            <person name="Lanie J.A."/>
            <person name="Ng W.-L."/>
            <person name="Kazmierczak K.M."/>
            <person name="Andrzejewski T.M."/>
            <person name="Davidsen T.M."/>
            <person name="Wayne K.J."/>
            <person name="Tettelin H."/>
            <person name="Glass J.I."/>
            <person name="Rusch D."/>
            <person name="Podicherti R."/>
            <person name="Tsui H.-C.T."/>
            <person name="Winkler M.E."/>
        </authorList>
    </citation>
    <scope>NUCLEOTIDE SEQUENCE</scope>
</reference>
<evidence type="ECO:0000259" key="1">
    <source>
        <dbReference type="PROSITE" id="PS51387"/>
    </source>
</evidence>
<dbReference type="GO" id="GO:0071949">
    <property type="term" value="F:FAD binding"/>
    <property type="evidence" value="ECO:0007669"/>
    <property type="project" value="InterPro"/>
</dbReference>
<dbReference type="PANTHER" id="PTHR11748:SF103">
    <property type="entry name" value="GLYCOLATE OXIDASE SUBUNIT GLCE"/>
    <property type="match status" value="1"/>
</dbReference>
<dbReference type="InterPro" id="IPR016166">
    <property type="entry name" value="FAD-bd_PCMH"/>
</dbReference>
<feature type="non-terminal residue" evidence="2">
    <location>
        <position position="1"/>
    </location>
</feature>
<organism evidence="2">
    <name type="scientific">marine metagenome</name>
    <dbReference type="NCBI Taxonomy" id="408172"/>
    <lineage>
        <taxon>unclassified sequences</taxon>
        <taxon>metagenomes</taxon>
        <taxon>ecological metagenomes</taxon>
    </lineage>
</organism>
<dbReference type="Pfam" id="PF01565">
    <property type="entry name" value="FAD_binding_4"/>
    <property type="match status" value="1"/>
</dbReference>
<dbReference type="AlphaFoldDB" id="A0A382RI24"/>
<name>A0A382RI24_9ZZZZ</name>
<dbReference type="InterPro" id="IPR006094">
    <property type="entry name" value="Oxid_FAD_bind_N"/>
</dbReference>
<dbReference type="NCBIfam" id="NF008439">
    <property type="entry name" value="PRK11282.1"/>
    <property type="match status" value="1"/>
</dbReference>
<feature type="domain" description="FAD-binding PCMH-type" evidence="1">
    <location>
        <begin position="1"/>
        <end position="172"/>
    </location>
</feature>
<sequence>VSALDRYDSIVAAVTEAAERGTALQIVGGDTKSFYGRQPEGASLSVGEHRGLTYYDPAELVVSARAGTRLSELCAALANERQMLPFEPPGFGDQATVGGTVACGFSGPARPYRGSLRDYVLGVSVVNGRGEHLQFGGRVIKNVAGYDASRLMAGAMGTLGVILDVSFKVLPIPEAECTLSFETSEREALRR</sequence>
<gene>
    <name evidence="2" type="ORF">METZ01_LOCUS349736</name>
</gene>
<dbReference type="PANTHER" id="PTHR11748">
    <property type="entry name" value="D-LACTATE DEHYDROGENASE"/>
    <property type="match status" value="1"/>
</dbReference>
<dbReference type="EMBL" id="UINC01121600">
    <property type="protein sequence ID" value="SVC96882.1"/>
    <property type="molecule type" value="Genomic_DNA"/>
</dbReference>
<evidence type="ECO:0000313" key="2">
    <source>
        <dbReference type="EMBL" id="SVC96882.1"/>
    </source>
</evidence>
<proteinExistence type="predicted"/>
<dbReference type="SUPFAM" id="SSF56176">
    <property type="entry name" value="FAD-binding/transporter-associated domain-like"/>
    <property type="match status" value="1"/>
</dbReference>
<accession>A0A382RI24</accession>
<dbReference type="InterPro" id="IPR016169">
    <property type="entry name" value="FAD-bd_PCMH_sub2"/>
</dbReference>
<dbReference type="InterPro" id="IPR036318">
    <property type="entry name" value="FAD-bd_PCMH-like_sf"/>
</dbReference>
<feature type="non-terminal residue" evidence="2">
    <location>
        <position position="191"/>
    </location>
</feature>
<protein>
    <recommendedName>
        <fullName evidence="1">FAD-binding PCMH-type domain-containing protein</fullName>
    </recommendedName>
</protein>
<dbReference type="Gene3D" id="3.30.465.10">
    <property type="match status" value="1"/>
</dbReference>